<dbReference type="EMBL" id="LKCW01000013">
    <property type="protein sequence ID" value="KPM44887.1"/>
    <property type="molecule type" value="Genomic_DNA"/>
</dbReference>
<evidence type="ECO:0000256" key="4">
    <source>
        <dbReference type="ARBA" id="ARBA00022833"/>
    </source>
</evidence>
<evidence type="ECO:0000313" key="8">
    <source>
        <dbReference type="Proteomes" id="UP000050424"/>
    </source>
</evidence>
<feature type="domain" description="Macro" evidence="6">
    <location>
        <begin position="88"/>
        <end position="288"/>
    </location>
</feature>
<dbReference type="PANTHER" id="PTHR11106:SF121">
    <property type="entry name" value="ADP-RIBOSE 1''-PHOSPHATE PHOSPHATASE"/>
    <property type="match status" value="1"/>
</dbReference>
<keyword evidence="4" id="KW-0862">Zinc</keyword>
<dbReference type="GO" id="GO:0046872">
    <property type="term" value="F:metal ion binding"/>
    <property type="evidence" value="ECO:0007669"/>
    <property type="project" value="UniProtKB-KW"/>
</dbReference>
<dbReference type="Gene3D" id="3.40.50.1220">
    <property type="entry name" value="TPP-binding domain"/>
    <property type="match status" value="1"/>
</dbReference>
<evidence type="ECO:0000256" key="3">
    <source>
        <dbReference type="ARBA" id="ARBA00022801"/>
    </source>
</evidence>
<accession>A0A0P7BDV6</accession>
<evidence type="ECO:0000256" key="1">
    <source>
        <dbReference type="ARBA" id="ARBA00001947"/>
    </source>
</evidence>
<dbReference type="Gene3D" id="3.40.220.10">
    <property type="entry name" value="Leucine Aminopeptidase, subunit E, domain 1"/>
    <property type="match status" value="1"/>
</dbReference>
<keyword evidence="3" id="KW-0378">Hydrolase</keyword>
<keyword evidence="2" id="KW-0479">Metal-binding</keyword>
<proteinExistence type="predicted"/>
<dbReference type="PROSITE" id="PS51154">
    <property type="entry name" value="MACRO"/>
    <property type="match status" value="1"/>
</dbReference>
<reference evidence="7 8" key="1">
    <citation type="submission" date="2015-09" db="EMBL/GenBank/DDBJ databases">
        <title>Draft genome of a European isolate of the apple canker pathogen Neonectria ditissima.</title>
        <authorList>
            <person name="Gomez-Cortecero A."/>
            <person name="Harrison R.J."/>
            <person name="Armitage A.D."/>
        </authorList>
    </citation>
    <scope>NUCLEOTIDE SEQUENCE [LARGE SCALE GENOMIC DNA]</scope>
    <source>
        <strain evidence="7 8">R09/05</strain>
    </source>
</reference>
<evidence type="ECO:0000313" key="7">
    <source>
        <dbReference type="EMBL" id="KPM44887.1"/>
    </source>
</evidence>
<name>A0A0P7BDV6_9HYPO</name>
<dbReference type="OrthoDB" id="6077599at2759"/>
<dbReference type="SMART" id="SM00506">
    <property type="entry name" value="A1pp"/>
    <property type="match status" value="1"/>
</dbReference>
<evidence type="ECO:0000256" key="5">
    <source>
        <dbReference type="ARBA" id="ARBA00023295"/>
    </source>
</evidence>
<dbReference type="InterPro" id="IPR029035">
    <property type="entry name" value="DHS-like_NAD/FAD-binding_dom"/>
</dbReference>
<dbReference type="Proteomes" id="UP000050424">
    <property type="component" value="Unassembled WGS sequence"/>
</dbReference>
<organism evidence="7 8">
    <name type="scientific">Neonectria ditissima</name>
    <dbReference type="NCBI Taxonomy" id="78410"/>
    <lineage>
        <taxon>Eukaryota</taxon>
        <taxon>Fungi</taxon>
        <taxon>Dikarya</taxon>
        <taxon>Ascomycota</taxon>
        <taxon>Pezizomycotina</taxon>
        <taxon>Sordariomycetes</taxon>
        <taxon>Hypocreomycetidae</taxon>
        <taxon>Hypocreales</taxon>
        <taxon>Nectriaceae</taxon>
        <taxon>Neonectria</taxon>
    </lineage>
</organism>
<protein>
    <recommendedName>
        <fullName evidence="6">Macro domain-containing protein</fullName>
    </recommendedName>
</protein>
<keyword evidence="8" id="KW-1185">Reference proteome</keyword>
<dbReference type="STRING" id="78410.A0A0P7BDV6"/>
<comment type="caution">
    <text evidence="7">The sequence shown here is derived from an EMBL/GenBank/DDBJ whole genome shotgun (WGS) entry which is preliminary data.</text>
</comment>
<dbReference type="PANTHER" id="PTHR11106">
    <property type="entry name" value="GANGLIOSIDE INDUCED DIFFERENTIATION ASSOCIATED PROTEIN 2-RELATED"/>
    <property type="match status" value="1"/>
</dbReference>
<dbReference type="AlphaFoldDB" id="A0A0P7BDV6"/>
<dbReference type="SUPFAM" id="SSF52949">
    <property type="entry name" value="Macro domain-like"/>
    <property type="match status" value="1"/>
</dbReference>
<dbReference type="InterPro" id="IPR002589">
    <property type="entry name" value="Macro_dom"/>
</dbReference>
<dbReference type="Pfam" id="PF01661">
    <property type="entry name" value="Macro"/>
    <property type="match status" value="1"/>
</dbReference>
<gene>
    <name evidence="7" type="ORF">AK830_g1677</name>
</gene>
<evidence type="ECO:0000256" key="2">
    <source>
        <dbReference type="ARBA" id="ARBA00022723"/>
    </source>
</evidence>
<comment type="cofactor">
    <cofactor evidence="1">
        <name>Zn(2+)</name>
        <dbReference type="ChEBI" id="CHEBI:29105"/>
    </cofactor>
</comment>
<evidence type="ECO:0000259" key="6">
    <source>
        <dbReference type="PROSITE" id="PS51154"/>
    </source>
</evidence>
<sequence length="592" mass="65311">MLDDTLTYLSNEAIRSHHSKSWRDQIRHYEEHLNHFETSTKLSILQELLCVRPAVPPLPEHILQQLDAILDLRQSHQLLTKAESLAPSAISTLHGSPGVRISLWQGDITTLTDVTAITNAANGKMLGCFQPTHRCIDNIIHTWAGPRLRAECFELMQSRGRDLEPGESVVSHGHDLPSPFVIHTVGPQLFNGASPTKKDSEQLTRCYHSILDALELLPAGKDGRKSVALCCISTGLFAFPAQQAAHIAVGAVFSWLEQHRATTITDIIYNTFTDADTEIYRQVLTVLPDGWTPCADNQATPAVQSDALEKARQWLESADAVLVCAGAGLSATEGLDYTSSALFKKHFPGFLKYGLRTLYSVFGFTGWPSEQDRWGYFFTHLNMVSTWPASPTYQTLISALANFGPDAHVRTSNADGFFLANGWPAEQLSTPQGSYAILQCIKNCRPDAIVQSSPLVSDALSSLDPVTQKLSDPEKVPFCRFCGSKMSICVRAGAWFNEEPFREAEKRWKAWKNRVLREGKRLVILELGVGMNTPGVLRWPNEDLTSEADGNVRLVRAGLGHEVAVPFDLEEAGLATTIESDLKLIVAELLGN</sequence>
<dbReference type="GO" id="GO:0016798">
    <property type="term" value="F:hydrolase activity, acting on glycosyl bonds"/>
    <property type="evidence" value="ECO:0007669"/>
    <property type="project" value="UniProtKB-KW"/>
</dbReference>
<keyword evidence="5" id="KW-0326">Glycosidase</keyword>
<dbReference type="SUPFAM" id="SSF52467">
    <property type="entry name" value="DHS-like NAD/FAD-binding domain"/>
    <property type="match status" value="1"/>
</dbReference>
<dbReference type="InterPro" id="IPR043472">
    <property type="entry name" value="Macro_dom-like"/>
</dbReference>